<organism evidence="1">
    <name type="scientific">Arundo donax</name>
    <name type="common">Giant reed</name>
    <name type="synonym">Donax arundinaceus</name>
    <dbReference type="NCBI Taxonomy" id="35708"/>
    <lineage>
        <taxon>Eukaryota</taxon>
        <taxon>Viridiplantae</taxon>
        <taxon>Streptophyta</taxon>
        <taxon>Embryophyta</taxon>
        <taxon>Tracheophyta</taxon>
        <taxon>Spermatophyta</taxon>
        <taxon>Magnoliopsida</taxon>
        <taxon>Liliopsida</taxon>
        <taxon>Poales</taxon>
        <taxon>Poaceae</taxon>
        <taxon>PACMAD clade</taxon>
        <taxon>Arundinoideae</taxon>
        <taxon>Arundineae</taxon>
        <taxon>Arundo</taxon>
    </lineage>
</organism>
<name>A0A0A8ZB69_ARUDO</name>
<protein>
    <submittedName>
        <fullName evidence="1">Uncharacterized protein</fullName>
    </submittedName>
</protein>
<proteinExistence type="predicted"/>
<dbReference type="EMBL" id="GBRH01262952">
    <property type="protein sequence ID" value="JAD34943.1"/>
    <property type="molecule type" value="Transcribed_RNA"/>
</dbReference>
<reference evidence="1" key="1">
    <citation type="submission" date="2014-09" db="EMBL/GenBank/DDBJ databases">
        <authorList>
            <person name="Magalhaes I.L.F."/>
            <person name="Oliveira U."/>
            <person name="Santos F.R."/>
            <person name="Vidigal T.H.D.A."/>
            <person name="Brescovit A.D."/>
            <person name="Santos A.J."/>
        </authorList>
    </citation>
    <scope>NUCLEOTIDE SEQUENCE</scope>
    <source>
        <tissue evidence="1">Shoot tissue taken approximately 20 cm above the soil surface</tissue>
    </source>
</reference>
<accession>A0A0A8ZB69</accession>
<reference evidence="1" key="2">
    <citation type="journal article" date="2015" name="Data Brief">
        <title>Shoot transcriptome of the giant reed, Arundo donax.</title>
        <authorList>
            <person name="Barrero R.A."/>
            <person name="Guerrero F.D."/>
            <person name="Moolhuijzen P."/>
            <person name="Goolsby J.A."/>
            <person name="Tidwell J."/>
            <person name="Bellgard S.E."/>
            <person name="Bellgard M.I."/>
        </authorList>
    </citation>
    <scope>NUCLEOTIDE SEQUENCE</scope>
    <source>
        <tissue evidence="1">Shoot tissue taken approximately 20 cm above the soil surface</tissue>
    </source>
</reference>
<sequence>MMWRKLQLIG</sequence>
<evidence type="ECO:0000313" key="1">
    <source>
        <dbReference type="EMBL" id="JAD34943.1"/>
    </source>
</evidence>